<reference evidence="1" key="1">
    <citation type="journal article" date="2015" name="Nature">
        <title>Complex archaea that bridge the gap between prokaryotes and eukaryotes.</title>
        <authorList>
            <person name="Spang A."/>
            <person name="Saw J.H."/>
            <person name="Jorgensen S.L."/>
            <person name="Zaremba-Niedzwiedzka K."/>
            <person name="Martijn J."/>
            <person name="Lind A.E."/>
            <person name="van Eijk R."/>
            <person name="Schleper C."/>
            <person name="Guy L."/>
            <person name="Ettema T.J."/>
        </authorList>
    </citation>
    <scope>NUCLEOTIDE SEQUENCE</scope>
</reference>
<evidence type="ECO:0000313" key="1">
    <source>
        <dbReference type="EMBL" id="KKN45387.1"/>
    </source>
</evidence>
<dbReference type="AlphaFoldDB" id="A0A0F9R7T7"/>
<comment type="caution">
    <text evidence="1">The sequence shown here is derived from an EMBL/GenBank/DDBJ whole genome shotgun (WGS) entry which is preliminary data.</text>
</comment>
<gene>
    <name evidence="1" type="ORF">LCGC14_0683730</name>
</gene>
<protein>
    <submittedName>
        <fullName evidence="1">Uncharacterized protein</fullName>
    </submittedName>
</protein>
<sequence length="79" mass="9583">MADMEYLMLRLVNENYDPKLEYAQSLMKVSHHMKYLVDVALYSLVQEYVRETEAFEWETEAHDRWAFAIAFERKMEEAK</sequence>
<name>A0A0F9R7T7_9ZZZZ</name>
<organism evidence="1">
    <name type="scientific">marine sediment metagenome</name>
    <dbReference type="NCBI Taxonomy" id="412755"/>
    <lineage>
        <taxon>unclassified sequences</taxon>
        <taxon>metagenomes</taxon>
        <taxon>ecological metagenomes</taxon>
    </lineage>
</organism>
<accession>A0A0F9R7T7</accession>
<dbReference type="EMBL" id="LAZR01001393">
    <property type="protein sequence ID" value="KKN45387.1"/>
    <property type="molecule type" value="Genomic_DNA"/>
</dbReference>
<proteinExistence type="predicted"/>